<dbReference type="EMBL" id="JAICBX010000001">
    <property type="protein sequence ID" value="MBW8636195.1"/>
    <property type="molecule type" value="Genomic_DNA"/>
</dbReference>
<keyword evidence="6" id="KW-1185">Reference proteome</keyword>
<comment type="similarity">
    <text evidence="1">Belongs to the bacterial sugar transferase family.</text>
</comment>
<organism evidence="5 6">
    <name type="scientific">Flavimaribacter sediminis</name>
    <dbReference type="NCBI Taxonomy" id="2865987"/>
    <lineage>
        <taxon>Bacteria</taxon>
        <taxon>Pseudomonadati</taxon>
        <taxon>Pseudomonadota</taxon>
        <taxon>Alphaproteobacteria</taxon>
        <taxon>Hyphomicrobiales</taxon>
        <taxon>Rhizobiaceae</taxon>
        <taxon>Flavimaribacter</taxon>
    </lineage>
</organism>
<keyword evidence="3" id="KW-0472">Membrane</keyword>
<dbReference type="PANTHER" id="PTHR30576">
    <property type="entry name" value="COLANIC BIOSYNTHESIS UDP-GLUCOSE LIPID CARRIER TRANSFERASE"/>
    <property type="match status" value="1"/>
</dbReference>
<feature type="transmembrane region" description="Helical" evidence="3">
    <location>
        <begin position="121"/>
        <end position="143"/>
    </location>
</feature>
<dbReference type="Pfam" id="PF02397">
    <property type="entry name" value="Bac_transf"/>
    <property type="match status" value="1"/>
</dbReference>
<proteinExistence type="inferred from homology"/>
<keyword evidence="3" id="KW-0812">Transmembrane</keyword>
<dbReference type="PANTHER" id="PTHR30576:SF0">
    <property type="entry name" value="UNDECAPRENYL-PHOSPHATE N-ACETYLGALACTOSAMINYL 1-PHOSPHATE TRANSFERASE-RELATED"/>
    <property type="match status" value="1"/>
</dbReference>
<name>A0AAE2ZKG6_9HYPH</name>
<reference evidence="5" key="1">
    <citation type="submission" date="2021-08" db="EMBL/GenBank/DDBJ databases">
        <title>Hoeflea bacterium WL0058 sp. nov., isolated from the sediment.</title>
        <authorList>
            <person name="Wang L."/>
            <person name="Zhang D."/>
        </authorList>
    </citation>
    <scope>NUCLEOTIDE SEQUENCE</scope>
    <source>
        <strain evidence="5">WL0058</strain>
    </source>
</reference>
<evidence type="ECO:0000256" key="2">
    <source>
        <dbReference type="ARBA" id="ARBA00023169"/>
    </source>
</evidence>
<evidence type="ECO:0000256" key="1">
    <source>
        <dbReference type="ARBA" id="ARBA00006464"/>
    </source>
</evidence>
<dbReference type="RefSeq" id="WP_220226898.1">
    <property type="nucleotide sequence ID" value="NZ_JAICBX010000001.1"/>
</dbReference>
<keyword evidence="5" id="KW-0808">Transferase</keyword>
<feature type="transmembrane region" description="Helical" evidence="3">
    <location>
        <begin position="94"/>
        <end position="115"/>
    </location>
</feature>
<dbReference type="GO" id="GO:0000271">
    <property type="term" value="P:polysaccharide biosynthetic process"/>
    <property type="evidence" value="ECO:0007669"/>
    <property type="project" value="UniProtKB-KW"/>
</dbReference>
<dbReference type="InterPro" id="IPR003362">
    <property type="entry name" value="Bact_transf"/>
</dbReference>
<sequence>MYKHATTIDIKGPESLSASQPLYQSTKPIITRLRVQLLGALLFCVFLPAVVRAGQLDLTRQDTVFFAAIGATLSVLFGLFLVRRLSDYPGVKSGTHVLISISIPFGLMAAAFLFFRLDYSRFVFIASYILSLVWFLGIHFFVLTRVKPRLLVVPGGNADKLIGIPDVEWVWLTKPEDAYGRSNAIVADLRFDLSEKWQRFIADCVINGVPVYHSKQVAESVTGKVSIEHLSENNFGSLIPNMAYLKIKQLFDLAFALLALPFFIFLYLLVAPVILLSMGRPVFYTDRRIGYRGQAFNAYKFRTMRNEVANEANQLEASMTKEDDARITPFGRVLRKFRIDETPQILNVLLGQMSWIGPRPEAVALSRSYEAALPFYRYRHAVRPGISGWAQVNQGHVTSTSDVHHKLQYDFFYIKQVSPWLDILIVMRTVRTVLSGFGAK</sequence>
<accession>A0AAE2ZKG6</accession>
<feature type="transmembrane region" description="Helical" evidence="3">
    <location>
        <begin position="250"/>
        <end position="278"/>
    </location>
</feature>
<evidence type="ECO:0000259" key="4">
    <source>
        <dbReference type="Pfam" id="PF02397"/>
    </source>
</evidence>
<feature type="transmembrane region" description="Helical" evidence="3">
    <location>
        <begin position="33"/>
        <end position="51"/>
    </location>
</feature>
<comment type="caution">
    <text evidence="5">The sequence shown here is derived from an EMBL/GenBank/DDBJ whole genome shotgun (WGS) entry which is preliminary data.</text>
</comment>
<dbReference type="Proteomes" id="UP001196509">
    <property type="component" value="Unassembled WGS sequence"/>
</dbReference>
<evidence type="ECO:0000256" key="3">
    <source>
        <dbReference type="SAM" id="Phobius"/>
    </source>
</evidence>
<evidence type="ECO:0000313" key="6">
    <source>
        <dbReference type="Proteomes" id="UP001196509"/>
    </source>
</evidence>
<keyword evidence="2" id="KW-0270">Exopolysaccharide synthesis</keyword>
<feature type="transmembrane region" description="Helical" evidence="3">
    <location>
        <begin position="63"/>
        <end position="82"/>
    </location>
</feature>
<dbReference type="GO" id="GO:0016780">
    <property type="term" value="F:phosphotransferase activity, for other substituted phosphate groups"/>
    <property type="evidence" value="ECO:0007669"/>
    <property type="project" value="TreeGrafter"/>
</dbReference>
<keyword evidence="3" id="KW-1133">Transmembrane helix</keyword>
<protein>
    <submittedName>
        <fullName evidence="5">Sugar transferase</fullName>
    </submittedName>
</protein>
<gene>
    <name evidence="5" type="ORF">K1W69_03265</name>
</gene>
<dbReference type="AlphaFoldDB" id="A0AAE2ZKG6"/>
<evidence type="ECO:0000313" key="5">
    <source>
        <dbReference type="EMBL" id="MBW8636195.1"/>
    </source>
</evidence>
<feature type="domain" description="Bacterial sugar transferase" evidence="4">
    <location>
        <begin position="248"/>
        <end position="434"/>
    </location>
</feature>